<protein>
    <submittedName>
        <fullName evidence="2">Endonuclease</fullName>
    </submittedName>
</protein>
<name>A0AA48H5A6_9RHOB</name>
<dbReference type="Pfam" id="PF03372">
    <property type="entry name" value="Exo_endo_phos"/>
    <property type="match status" value="1"/>
</dbReference>
<keyword evidence="3" id="KW-1185">Reference proteome</keyword>
<keyword evidence="2" id="KW-0540">Nuclease</keyword>
<dbReference type="RefSeq" id="WP_338271517.1">
    <property type="nucleotide sequence ID" value="NZ_AP027266.1"/>
</dbReference>
<feature type="domain" description="Endonuclease/exonuclease/phosphatase" evidence="1">
    <location>
        <begin position="12"/>
        <end position="237"/>
    </location>
</feature>
<dbReference type="GO" id="GO:0004519">
    <property type="term" value="F:endonuclease activity"/>
    <property type="evidence" value="ECO:0007669"/>
    <property type="project" value="UniProtKB-KW"/>
</dbReference>
<organism evidence="2 3">
    <name type="scientific">Roseicyclus marinus</name>
    <dbReference type="NCBI Taxonomy" id="2161673"/>
    <lineage>
        <taxon>Bacteria</taxon>
        <taxon>Pseudomonadati</taxon>
        <taxon>Pseudomonadota</taxon>
        <taxon>Alphaproteobacteria</taxon>
        <taxon>Rhodobacterales</taxon>
        <taxon>Roseobacteraceae</taxon>
        <taxon>Roseicyclus</taxon>
    </lineage>
</organism>
<dbReference type="InterPro" id="IPR005135">
    <property type="entry name" value="Endo/exonuclease/phosphatase"/>
</dbReference>
<accession>A0AA48H5A6</accession>
<keyword evidence="2" id="KW-0378">Hydrolase</keyword>
<dbReference type="Gene3D" id="3.60.10.10">
    <property type="entry name" value="Endonuclease/exonuclease/phosphatase"/>
    <property type="match status" value="1"/>
</dbReference>
<reference evidence="2 3" key="1">
    <citation type="submission" date="2023-01" db="EMBL/GenBank/DDBJ databases">
        <title>Complete genome sequence of Roseicyclus marinus strain Dej080120_10.</title>
        <authorList>
            <person name="Ueki S."/>
            <person name="Maruyama F."/>
        </authorList>
    </citation>
    <scope>NUCLEOTIDE SEQUENCE [LARGE SCALE GENOMIC DNA]</scope>
    <source>
        <strain evidence="2 3">Dej080120_10</strain>
    </source>
</reference>
<gene>
    <name evidence="2" type="ORF">MACH21_18890</name>
</gene>
<dbReference type="EMBL" id="AP027266">
    <property type="protein sequence ID" value="BDW85712.1"/>
    <property type="molecule type" value="Genomic_DNA"/>
</dbReference>
<keyword evidence="2" id="KW-0255">Endonuclease</keyword>
<evidence type="ECO:0000259" key="1">
    <source>
        <dbReference type="Pfam" id="PF03372"/>
    </source>
</evidence>
<dbReference type="InterPro" id="IPR036691">
    <property type="entry name" value="Endo/exonu/phosph_ase_sf"/>
</dbReference>
<dbReference type="KEGG" id="rmai:MACH21_18890"/>
<sequence length="248" mass="26972">MMRGTETEFTCLSWNIHRGRGADGRVDAARIARVLAKEVARPAPDALVLQEADAETPPHQGFLDLGRIEAATGLVHLHGDAAHRWGAESHGFLGTIVFLHPEARLGEIALIDLPGHCHRGAVVVDFTLGGREMRLVGTHLSLGQGLRVAQMRTIGQHLFRRAARPTILAGDLNEWRPWGGLALSRRVTGLDLRGPAPATFPARRPLLPLDRVLVTPPARVTEARVLDGPGIRMASDHRPLRARIALSD</sequence>
<dbReference type="Proteomes" id="UP001337723">
    <property type="component" value="Chromosome"/>
</dbReference>
<dbReference type="AlphaFoldDB" id="A0AA48H5A6"/>
<dbReference type="SUPFAM" id="SSF56219">
    <property type="entry name" value="DNase I-like"/>
    <property type="match status" value="1"/>
</dbReference>
<proteinExistence type="predicted"/>
<evidence type="ECO:0000313" key="2">
    <source>
        <dbReference type="EMBL" id="BDW85712.1"/>
    </source>
</evidence>
<evidence type="ECO:0000313" key="3">
    <source>
        <dbReference type="Proteomes" id="UP001337723"/>
    </source>
</evidence>